<dbReference type="InterPro" id="IPR013563">
    <property type="entry name" value="Oligopep_ABC_C"/>
</dbReference>
<dbReference type="GO" id="GO:0005524">
    <property type="term" value="F:ATP binding"/>
    <property type="evidence" value="ECO:0007669"/>
    <property type="project" value="UniProtKB-KW"/>
</dbReference>
<accession>A0ABV3PXV0</accession>
<dbReference type="Pfam" id="PF00005">
    <property type="entry name" value="ABC_tran"/>
    <property type="match status" value="1"/>
</dbReference>
<evidence type="ECO:0000256" key="7">
    <source>
        <dbReference type="ARBA" id="ARBA00023136"/>
    </source>
</evidence>
<dbReference type="InterPro" id="IPR027417">
    <property type="entry name" value="P-loop_NTPase"/>
</dbReference>
<evidence type="ECO:0000256" key="2">
    <source>
        <dbReference type="ARBA" id="ARBA00005417"/>
    </source>
</evidence>
<dbReference type="RefSeq" id="WP_367626896.1">
    <property type="nucleotide sequence ID" value="NZ_JBFNQD010000029.1"/>
</dbReference>
<evidence type="ECO:0000313" key="10">
    <source>
        <dbReference type="Proteomes" id="UP001555786"/>
    </source>
</evidence>
<evidence type="ECO:0000256" key="1">
    <source>
        <dbReference type="ARBA" id="ARBA00004417"/>
    </source>
</evidence>
<keyword evidence="10" id="KW-1185">Reference proteome</keyword>
<dbReference type="SUPFAM" id="SSF52540">
    <property type="entry name" value="P-loop containing nucleoside triphosphate hydrolases"/>
    <property type="match status" value="1"/>
</dbReference>
<keyword evidence="6 9" id="KW-0067">ATP-binding</keyword>
<evidence type="ECO:0000256" key="4">
    <source>
        <dbReference type="ARBA" id="ARBA00022475"/>
    </source>
</evidence>
<dbReference type="InterPro" id="IPR003439">
    <property type="entry name" value="ABC_transporter-like_ATP-bd"/>
</dbReference>
<dbReference type="CDD" id="cd03257">
    <property type="entry name" value="ABC_NikE_OppD_transporters"/>
    <property type="match status" value="1"/>
</dbReference>
<sequence length="343" mass="36049">MTHRTDAIAAASPETLLAIESLTVDFNGVRVLRGIDLALSRGEALGIVGESGSGKSVTWLAALGLLPKTAAVSGKVSLGGEALLGLAASRLDHIRGGRIAMIFQDPSSALNPVIRIGRQIGEVLARHQGVSGAGIRAETKRLFDLVSLPDAARRFDAYPHELSGGQNQRVMIAMALAGKPDVLVADEPTTALDATIQAQILDLLTTLRRDTGMALVLISHDLGVVSENCERIMVMYAGSVVEAAPSEAIFASPQHPYTRGLLAALPPFEGELQRLVPIEGQVPEPTHMPPGCAFAPRCPQRMIACQTNLPLLRQTRAAHFTACMAGPDALAAFPATIGEGMPA</sequence>
<dbReference type="InterPro" id="IPR003593">
    <property type="entry name" value="AAA+_ATPase"/>
</dbReference>
<evidence type="ECO:0000259" key="8">
    <source>
        <dbReference type="PROSITE" id="PS50893"/>
    </source>
</evidence>
<dbReference type="PANTHER" id="PTHR43297:SF2">
    <property type="entry name" value="DIPEPTIDE TRANSPORT ATP-BINDING PROTEIN DPPD"/>
    <property type="match status" value="1"/>
</dbReference>
<comment type="caution">
    <text evidence="9">The sequence shown here is derived from an EMBL/GenBank/DDBJ whole genome shotgun (WGS) entry which is preliminary data.</text>
</comment>
<evidence type="ECO:0000256" key="3">
    <source>
        <dbReference type="ARBA" id="ARBA00022448"/>
    </source>
</evidence>
<keyword evidence="4" id="KW-1003">Cell membrane</keyword>
<dbReference type="EMBL" id="JBFNQD010000029">
    <property type="protein sequence ID" value="MEW9310512.1"/>
    <property type="molecule type" value="Genomic_DNA"/>
</dbReference>
<gene>
    <name evidence="9" type="ORF">ABXS05_33555</name>
</gene>
<feature type="domain" description="ABC transporter" evidence="8">
    <location>
        <begin position="17"/>
        <end position="262"/>
    </location>
</feature>
<dbReference type="Pfam" id="PF08352">
    <property type="entry name" value="oligo_HPY"/>
    <property type="match status" value="1"/>
</dbReference>
<evidence type="ECO:0000256" key="5">
    <source>
        <dbReference type="ARBA" id="ARBA00022741"/>
    </source>
</evidence>
<evidence type="ECO:0000256" key="6">
    <source>
        <dbReference type="ARBA" id="ARBA00022840"/>
    </source>
</evidence>
<keyword evidence="5" id="KW-0547">Nucleotide-binding</keyword>
<organism evidence="9 10">
    <name type="scientific">Labrys neptuniae</name>
    <dbReference type="NCBI Taxonomy" id="376174"/>
    <lineage>
        <taxon>Bacteria</taxon>
        <taxon>Pseudomonadati</taxon>
        <taxon>Pseudomonadota</taxon>
        <taxon>Alphaproteobacteria</taxon>
        <taxon>Hyphomicrobiales</taxon>
        <taxon>Xanthobacteraceae</taxon>
        <taxon>Labrys</taxon>
    </lineage>
</organism>
<reference evidence="9 10" key="1">
    <citation type="submission" date="2024-07" db="EMBL/GenBank/DDBJ databases">
        <title>Description of Labrys sedimenti sp. nov., isolated from a diclofenac-degrading enrichment culture.</title>
        <authorList>
            <person name="Tancsics A."/>
            <person name="Csepanyi A."/>
        </authorList>
    </citation>
    <scope>NUCLEOTIDE SEQUENCE [LARGE SCALE GENOMIC DNA]</scope>
    <source>
        <strain evidence="9 10">LMG 23578</strain>
    </source>
</reference>
<dbReference type="SMART" id="SM00382">
    <property type="entry name" value="AAA"/>
    <property type="match status" value="1"/>
</dbReference>
<dbReference type="PANTHER" id="PTHR43297">
    <property type="entry name" value="OLIGOPEPTIDE TRANSPORT ATP-BINDING PROTEIN APPD"/>
    <property type="match status" value="1"/>
</dbReference>
<dbReference type="Proteomes" id="UP001555786">
    <property type="component" value="Unassembled WGS sequence"/>
</dbReference>
<name>A0ABV3PXV0_9HYPH</name>
<keyword evidence="3" id="KW-0813">Transport</keyword>
<comment type="subcellular location">
    <subcellularLocation>
        <location evidence="1">Cell inner membrane</location>
        <topology evidence="1">Peripheral membrane protein</topology>
    </subcellularLocation>
</comment>
<dbReference type="InterPro" id="IPR050388">
    <property type="entry name" value="ABC_Ni/Peptide_Import"/>
</dbReference>
<dbReference type="PROSITE" id="PS50893">
    <property type="entry name" value="ABC_TRANSPORTER_2"/>
    <property type="match status" value="1"/>
</dbReference>
<dbReference type="NCBIfam" id="TIGR01727">
    <property type="entry name" value="oligo_HPY"/>
    <property type="match status" value="1"/>
</dbReference>
<evidence type="ECO:0000313" key="9">
    <source>
        <dbReference type="EMBL" id="MEW9310512.1"/>
    </source>
</evidence>
<proteinExistence type="inferred from homology"/>
<keyword evidence="7" id="KW-0472">Membrane</keyword>
<dbReference type="Gene3D" id="3.40.50.300">
    <property type="entry name" value="P-loop containing nucleotide triphosphate hydrolases"/>
    <property type="match status" value="1"/>
</dbReference>
<comment type="similarity">
    <text evidence="2">Belongs to the ABC transporter superfamily.</text>
</comment>
<protein>
    <submittedName>
        <fullName evidence="9">ABC transporter ATP-binding protein</fullName>
    </submittedName>
</protein>